<evidence type="ECO:0000256" key="1">
    <source>
        <dbReference type="SAM" id="MobiDB-lite"/>
    </source>
</evidence>
<dbReference type="Gene3D" id="2.30.30.140">
    <property type="match status" value="1"/>
</dbReference>
<evidence type="ECO:0000259" key="2">
    <source>
        <dbReference type="PROSITE" id="PS50304"/>
    </source>
</evidence>
<feature type="domain" description="Tudor" evidence="2">
    <location>
        <begin position="4"/>
        <end position="64"/>
    </location>
</feature>
<proteinExistence type="predicted"/>
<dbReference type="KEGG" id="spu:115928793"/>
<dbReference type="InParanoid" id="A0A7M7PPL5"/>
<dbReference type="OMA" id="YRACIKE"/>
<feature type="compositionally biased region" description="Basic and acidic residues" evidence="1">
    <location>
        <begin position="186"/>
        <end position="195"/>
    </location>
</feature>
<name>A0A7M7PPL5_STRPU</name>
<dbReference type="InterPro" id="IPR002999">
    <property type="entry name" value="Tudor"/>
</dbReference>
<keyword evidence="4" id="KW-1185">Reference proteome</keyword>
<dbReference type="Proteomes" id="UP000007110">
    <property type="component" value="Unassembled WGS sequence"/>
</dbReference>
<sequence length="222" mass="24470">MEGKWSTGDKCMAPFSGDGSLYKAAILKIEVDGDGCKMAEVQYKGFLAEDNELVHLDDLREMTRSKKSCEKSSAPDVDFDSPLLNYISEEDRIRAQYADMYDDPRPAKRPTSTRPDKKTTTHKGSRVSSAVKKRKGVVAFGGDAKASPKSATVDKPRKISQPVATSSNVDRASRDDWDIADLEEGFSDKDVEKPHFPGKSDMSTKEPLTLSSPGRRPLIQPP</sequence>
<feature type="region of interest" description="Disordered" evidence="1">
    <location>
        <begin position="95"/>
        <end position="222"/>
    </location>
</feature>
<dbReference type="PROSITE" id="PS50304">
    <property type="entry name" value="TUDOR"/>
    <property type="match status" value="1"/>
</dbReference>
<dbReference type="SUPFAM" id="SSF54160">
    <property type="entry name" value="Chromo domain-like"/>
    <property type="match status" value="1"/>
</dbReference>
<protein>
    <recommendedName>
        <fullName evidence="2">Tudor domain-containing protein</fullName>
    </recommendedName>
</protein>
<dbReference type="InterPro" id="IPR016197">
    <property type="entry name" value="Chromo-like_dom_sf"/>
</dbReference>
<dbReference type="OrthoDB" id="10113668at2759"/>
<reference evidence="4" key="1">
    <citation type="submission" date="2015-02" db="EMBL/GenBank/DDBJ databases">
        <title>Genome sequencing for Strongylocentrotus purpuratus.</title>
        <authorList>
            <person name="Murali S."/>
            <person name="Liu Y."/>
            <person name="Vee V."/>
            <person name="English A."/>
            <person name="Wang M."/>
            <person name="Skinner E."/>
            <person name="Han Y."/>
            <person name="Muzny D.M."/>
            <person name="Worley K.C."/>
            <person name="Gibbs R.A."/>
        </authorList>
    </citation>
    <scope>NUCLEOTIDE SEQUENCE</scope>
</reference>
<evidence type="ECO:0000313" key="3">
    <source>
        <dbReference type="EnsemblMetazoa" id="XP_030852558"/>
    </source>
</evidence>
<dbReference type="EnsemblMetazoa" id="XM_030996698">
    <property type="protein sequence ID" value="XP_030852558"/>
    <property type="gene ID" value="LOC115928793"/>
</dbReference>
<organism evidence="3 4">
    <name type="scientific">Strongylocentrotus purpuratus</name>
    <name type="common">Purple sea urchin</name>
    <dbReference type="NCBI Taxonomy" id="7668"/>
    <lineage>
        <taxon>Eukaryota</taxon>
        <taxon>Metazoa</taxon>
        <taxon>Echinodermata</taxon>
        <taxon>Eleutherozoa</taxon>
        <taxon>Echinozoa</taxon>
        <taxon>Echinoidea</taxon>
        <taxon>Euechinoidea</taxon>
        <taxon>Echinacea</taxon>
        <taxon>Camarodonta</taxon>
        <taxon>Echinidea</taxon>
        <taxon>Strongylocentrotidae</taxon>
        <taxon>Strongylocentrotus</taxon>
    </lineage>
</organism>
<dbReference type="AlphaFoldDB" id="A0A7M7PPL5"/>
<reference evidence="3" key="2">
    <citation type="submission" date="2021-01" db="UniProtKB">
        <authorList>
            <consortium name="EnsemblMetazoa"/>
        </authorList>
    </citation>
    <scope>IDENTIFICATION</scope>
</reference>
<feature type="compositionally biased region" description="Basic residues" evidence="1">
    <location>
        <begin position="120"/>
        <end position="136"/>
    </location>
</feature>
<accession>A0A7M7PPL5</accession>
<dbReference type="GeneID" id="115928793"/>
<evidence type="ECO:0000313" key="4">
    <source>
        <dbReference type="Proteomes" id="UP000007110"/>
    </source>
</evidence>
<dbReference type="RefSeq" id="XP_030852558.1">
    <property type="nucleotide sequence ID" value="XM_030996698.1"/>
</dbReference>